<keyword evidence="6 13" id="KW-0863">Zinc-finger</keyword>
<feature type="domain" description="C2H2-type" evidence="16">
    <location>
        <begin position="435"/>
        <end position="462"/>
    </location>
</feature>
<evidence type="ECO:0000313" key="18">
    <source>
        <dbReference type="EMBL" id="KAA0721671.1"/>
    </source>
</evidence>
<feature type="domain" description="C2H2-type" evidence="16">
    <location>
        <begin position="295"/>
        <end position="322"/>
    </location>
</feature>
<feature type="domain" description="C2H2-type" evidence="16">
    <location>
        <begin position="351"/>
        <end position="378"/>
    </location>
</feature>
<dbReference type="SMART" id="SM00692">
    <property type="entry name" value="DM3"/>
    <property type="match status" value="1"/>
</dbReference>
<evidence type="ECO:0000259" key="17">
    <source>
        <dbReference type="PROSITE" id="PS50950"/>
    </source>
</evidence>
<keyword evidence="9" id="KW-0805">Transcription regulation</keyword>
<protein>
    <submittedName>
        <fullName evidence="18">Uncharacterized protein</fullName>
    </submittedName>
</protein>
<accession>A0A5A9PKE1</accession>
<evidence type="ECO:0000256" key="5">
    <source>
        <dbReference type="ARBA" id="ARBA00022737"/>
    </source>
</evidence>
<dbReference type="GO" id="GO:0005634">
    <property type="term" value="C:nucleus"/>
    <property type="evidence" value="ECO:0007669"/>
    <property type="project" value="UniProtKB-SubCell"/>
</dbReference>
<keyword evidence="4" id="KW-0479">Metal-binding</keyword>
<name>A0A5A9PKE1_9TELE</name>
<feature type="domain" description="C2H2-type" evidence="16">
    <location>
        <begin position="323"/>
        <end position="350"/>
    </location>
</feature>
<dbReference type="AlphaFoldDB" id="A0A5A9PKE1"/>
<dbReference type="Gene3D" id="3.30.160.60">
    <property type="entry name" value="Classic Zinc Finger"/>
    <property type="match status" value="8"/>
</dbReference>
<dbReference type="SMART" id="SM00355">
    <property type="entry name" value="ZnF_C2H2"/>
    <property type="match status" value="8"/>
</dbReference>
<keyword evidence="19" id="KW-1185">Reference proteome</keyword>
<dbReference type="FunFam" id="3.30.160.60:FF:001498">
    <property type="entry name" value="Zinc finger protein 404"/>
    <property type="match status" value="1"/>
</dbReference>
<dbReference type="SMART" id="SM00980">
    <property type="entry name" value="THAP"/>
    <property type="match status" value="1"/>
</dbReference>
<evidence type="ECO:0000256" key="9">
    <source>
        <dbReference type="ARBA" id="ARBA00023015"/>
    </source>
</evidence>
<dbReference type="GO" id="GO:0000978">
    <property type="term" value="F:RNA polymerase II cis-regulatory region sequence-specific DNA binding"/>
    <property type="evidence" value="ECO:0007669"/>
    <property type="project" value="TreeGrafter"/>
</dbReference>
<dbReference type="PROSITE" id="PS00028">
    <property type="entry name" value="ZINC_FINGER_C2H2_1"/>
    <property type="match status" value="8"/>
</dbReference>
<evidence type="ECO:0000256" key="8">
    <source>
        <dbReference type="ARBA" id="ARBA00022833"/>
    </source>
</evidence>
<feature type="domain" description="C2H2-type" evidence="16">
    <location>
        <begin position="463"/>
        <end position="490"/>
    </location>
</feature>
<sequence>MSGRQCVLCFERKSVLFSLPKVDDVKNRWLRFIFSTKPDQYNPNLLLCARHFTDDCFSNIGAYNAGFCKRLCLEDGSVPTVFTAGRDSVSQTSAPHQNIWSQHWGSKTGTSVEVACQTDPPETVSLKNEDESRVLSAQSSLCSSRDQITPQPLLDKLSEQKSRHTQDSELSLTLLCYTDTNPTDAQDTVCDSNHTLNQDESTDQTSTESLDSVCNAGEQQILNTRPLNMCSVTLMEIKTEPTSEEDHTDEDENDGGGDENHDFIPPDEKGDSCCDGGTASTSKQDRGIHTWERKHKCPHCDKRLYSASHLNRHILVHTDERPYRCGECGKSYRYSGSLKSHIGKHSEKKLYPCSHCGKCFPKKHSLTVHERIHTGEKPYLCSHCGKSFSSSNALRDHRRTHTGEKPHHCSDCGKSFTTSSALKDHQRTHTGEKPHQCSVCGRSFSTSCQLKNHQRVHTGEKPHHCRVCGKRFSRPDSLRTHQRLHTGERPYRCSQCDKTFIQRGQLTFHQKVHTTSQSD</sequence>
<dbReference type="FunFam" id="3.30.160.60:FF:002343">
    <property type="entry name" value="Zinc finger protein 33A"/>
    <property type="match status" value="1"/>
</dbReference>
<feature type="domain" description="C2H2-type" evidence="16">
    <location>
        <begin position="379"/>
        <end position="406"/>
    </location>
</feature>
<dbReference type="InterPro" id="IPR036236">
    <property type="entry name" value="Znf_C2H2_sf"/>
</dbReference>
<evidence type="ECO:0000256" key="6">
    <source>
        <dbReference type="ARBA" id="ARBA00022771"/>
    </source>
</evidence>
<feature type="region of interest" description="Disordered" evidence="15">
    <location>
        <begin position="187"/>
        <end position="212"/>
    </location>
</feature>
<feature type="domain" description="THAP-type" evidence="17">
    <location>
        <begin position="1"/>
        <end position="82"/>
    </location>
</feature>
<dbReference type="SUPFAM" id="SSF57667">
    <property type="entry name" value="beta-beta-alpha zinc fingers"/>
    <property type="match status" value="4"/>
</dbReference>
<evidence type="ECO:0000256" key="12">
    <source>
        <dbReference type="ARBA" id="ARBA00023242"/>
    </source>
</evidence>
<proteinExistence type="inferred from homology"/>
<evidence type="ECO:0000256" key="13">
    <source>
        <dbReference type="PROSITE-ProRule" id="PRU00042"/>
    </source>
</evidence>
<dbReference type="FunFam" id="3.30.160.60:FF:000446">
    <property type="entry name" value="Zinc finger protein"/>
    <property type="match status" value="1"/>
</dbReference>
<dbReference type="FunFam" id="3.30.160.60:FF:000151">
    <property type="entry name" value="Zinc finger and SCAN domain-containing 21"/>
    <property type="match status" value="1"/>
</dbReference>
<keyword evidence="11" id="KW-0804">Transcription</keyword>
<gene>
    <name evidence="18" type="ORF">E1301_Tti022459</name>
</gene>
<dbReference type="Pfam" id="PF00096">
    <property type="entry name" value="zf-C2H2"/>
    <property type="match status" value="8"/>
</dbReference>
<comment type="subcellular location">
    <subcellularLocation>
        <location evidence="1">Nucleus</location>
    </subcellularLocation>
</comment>
<dbReference type="FunFam" id="3.30.160.60:FF:000358">
    <property type="entry name" value="zinc finger protein 24"/>
    <property type="match status" value="1"/>
</dbReference>
<evidence type="ECO:0000256" key="14">
    <source>
        <dbReference type="PROSITE-ProRule" id="PRU00309"/>
    </source>
</evidence>
<dbReference type="InterPro" id="IPR006612">
    <property type="entry name" value="THAP_Znf"/>
</dbReference>
<evidence type="ECO:0000256" key="2">
    <source>
        <dbReference type="ARBA" id="ARBA00004906"/>
    </source>
</evidence>
<dbReference type="PANTHER" id="PTHR23235:SF142">
    <property type="entry name" value="ZINC FINGER PROTEIN 384"/>
    <property type="match status" value="1"/>
</dbReference>
<evidence type="ECO:0000256" key="11">
    <source>
        <dbReference type="ARBA" id="ARBA00023163"/>
    </source>
</evidence>
<feature type="domain" description="C2H2-type" evidence="16">
    <location>
        <begin position="407"/>
        <end position="434"/>
    </location>
</feature>
<evidence type="ECO:0000256" key="3">
    <source>
        <dbReference type="ARBA" id="ARBA00006991"/>
    </source>
</evidence>
<organism evidence="18 19">
    <name type="scientific">Triplophysa tibetana</name>
    <dbReference type="NCBI Taxonomy" id="1572043"/>
    <lineage>
        <taxon>Eukaryota</taxon>
        <taxon>Metazoa</taxon>
        <taxon>Chordata</taxon>
        <taxon>Craniata</taxon>
        <taxon>Vertebrata</taxon>
        <taxon>Euteleostomi</taxon>
        <taxon>Actinopterygii</taxon>
        <taxon>Neopterygii</taxon>
        <taxon>Teleostei</taxon>
        <taxon>Ostariophysi</taxon>
        <taxon>Cypriniformes</taxon>
        <taxon>Nemacheilidae</taxon>
        <taxon>Triplophysa</taxon>
    </lineage>
</organism>
<evidence type="ECO:0000256" key="15">
    <source>
        <dbReference type="SAM" id="MobiDB-lite"/>
    </source>
</evidence>
<dbReference type="InterPro" id="IPR013087">
    <property type="entry name" value="Znf_C2H2_type"/>
</dbReference>
<comment type="pathway">
    <text evidence="2">Protein modification; protein ubiquitination.</text>
</comment>
<dbReference type="PROSITE" id="PS50157">
    <property type="entry name" value="ZINC_FINGER_C2H2_2"/>
    <property type="match status" value="8"/>
</dbReference>
<evidence type="ECO:0000256" key="4">
    <source>
        <dbReference type="ARBA" id="ARBA00022723"/>
    </source>
</evidence>
<reference evidence="18 19" key="1">
    <citation type="journal article" date="2019" name="Mol. Ecol. Resour.">
        <title>Chromosome-level genome assembly of Triplophysa tibetana, a fish adapted to the harsh high-altitude environment of the Tibetan Plateau.</title>
        <authorList>
            <person name="Yang X."/>
            <person name="Liu H."/>
            <person name="Ma Z."/>
            <person name="Zou Y."/>
            <person name="Zou M."/>
            <person name="Mao Y."/>
            <person name="Li X."/>
            <person name="Wang H."/>
            <person name="Chen T."/>
            <person name="Wang W."/>
            <person name="Yang R."/>
        </authorList>
    </citation>
    <scope>NUCLEOTIDE SEQUENCE [LARGE SCALE GENOMIC DNA]</scope>
    <source>
        <strain evidence="18">TTIB1903HZAU</strain>
        <tissue evidence="18">Muscle</tissue>
    </source>
</reference>
<keyword evidence="12" id="KW-0539">Nucleus</keyword>
<dbReference type="GO" id="GO:0000981">
    <property type="term" value="F:DNA-binding transcription factor activity, RNA polymerase II-specific"/>
    <property type="evidence" value="ECO:0007669"/>
    <property type="project" value="TreeGrafter"/>
</dbReference>
<keyword evidence="10 14" id="KW-0238">DNA-binding</keyword>
<dbReference type="EMBL" id="SOYY01000004">
    <property type="protein sequence ID" value="KAA0721671.1"/>
    <property type="molecule type" value="Genomic_DNA"/>
</dbReference>
<evidence type="ECO:0000259" key="16">
    <source>
        <dbReference type="PROSITE" id="PS50157"/>
    </source>
</evidence>
<dbReference type="PROSITE" id="PS50950">
    <property type="entry name" value="ZF_THAP"/>
    <property type="match status" value="1"/>
</dbReference>
<dbReference type="GO" id="GO:0008270">
    <property type="term" value="F:zinc ion binding"/>
    <property type="evidence" value="ECO:0007669"/>
    <property type="project" value="UniProtKB-KW"/>
</dbReference>
<comment type="similarity">
    <text evidence="3">Belongs to the krueppel C2H2-type zinc-finger protein family.</text>
</comment>
<dbReference type="FunFam" id="3.30.160.60:FF:000180">
    <property type="entry name" value="Zinc finger protein 689"/>
    <property type="match status" value="1"/>
</dbReference>
<feature type="compositionally biased region" description="Acidic residues" evidence="15">
    <location>
        <begin position="246"/>
        <end position="257"/>
    </location>
</feature>
<evidence type="ECO:0000313" key="19">
    <source>
        <dbReference type="Proteomes" id="UP000324632"/>
    </source>
</evidence>
<feature type="region of interest" description="Disordered" evidence="15">
    <location>
        <begin position="238"/>
        <end position="263"/>
    </location>
</feature>
<dbReference type="FunFam" id="3.30.160.60:FF:002063">
    <property type="entry name" value="RB associated KRAB zinc finger"/>
    <property type="match status" value="1"/>
</dbReference>
<dbReference type="Proteomes" id="UP000324632">
    <property type="component" value="Chromosome 4"/>
</dbReference>
<keyword evidence="8" id="KW-0862">Zinc</keyword>
<dbReference type="PANTHER" id="PTHR23235">
    <property type="entry name" value="KRUEPPEL-LIKE TRANSCRIPTION FACTOR"/>
    <property type="match status" value="1"/>
</dbReference>
<evidence type="ECO:0000256" key="7">
    <source>
        <dbReference type="ARBA" id="ARBA00022786"/>
    </source>
</evidence>
<feature type="domain" description="C2H2-type" evidence="16">
    <location>
        <begin position="491"/>
        <end position="518"/>
    </location>
</feature>
<keyword evidence="7" id="KW-0833">Ubl conjugation pathway</keyword>
<comment type="caution">
    <text evidence="18">The sequence shown here is derived from an EMBL/GenBank/DDBJ whole genome shotgun (WGS) entry which is preliminary data.</text>
</comment>
<evidence type="ECO:0000256" key="10">
    <source>
        <dbReference type="ARBA" id="ARBA00023125"/>
    </source>
</evidence>
<evidence type="ECO:0000256" key="1">
    <source>
        <dbReference type="ARBA" id="ARBA00004123"/>
    </source>
</evidence>
<keyword evidence="5" id="KW-0677">Repeat</keyword>
<dbReference type="SUPFAM" id="SSF57716">
    <property type="entry name" value="Glucocorticoid receptor-like (DNA-binding domain)"/>
    <property type="match status" value="1"/>
</dbReference>